<protein>
    <submittedName>
        <fullName evidence="2">Alpha/beta hydrolase</fullName>
    </submittedName>
</protein>
<dbReference type="PRINTS" id="PR00111">
    <property type="entry name" value="ABHYDROLASE"/>
</dbReference>
<feature type="domain" description="AB hydrolase-1" evidence="1">
    <location>
        <begin position="32"/>
        <end position="262"/>
    </location>
</feature>
<reference evidence="3" key="1">
    <citation type="submission" date="2015-09" db="EMBL/GenBank/DDBJ databases">
        <authorList>
            <person name="Graham D.E."/>
            <person name="Mahan K.M."/>
            <person name="Klingeman D.M."/>
            <person name="Fida T."/>
            <person name="Giannone R.J."/>
            <person name="Hettich R.L."/>
            <person name="Parry R.J."/>
            <person name="Spain J.C."/>
        </authorList>
    </citation>
    <scope>NUCLEOTIDE SEQUENCE [LARGE SCALE GENOMIC DNA]</scope>
    <source>
        <strain evidence="3">JCM 4701</strain>
    </source>
</reference>
<dbReference type="AlphaFoldDB" id="A0A2N8PH12"/>
<gene>
    <name evidence="2" type="ORF">AOB60_04895</name>
</gene>
<dbReference type="EMBL" id="LJSN01000002">
    <property type="protein sequence ID" value="PNE40313.1"/>
    <property type="molecule type" value="Genomic_DNA"/>
</dbReference>
<dbReference type="PANTHER" id="PTHR43798">
    <property type="entry name" value="MONOACYLGLYCEROL LIPASE"/>
    <property type="match status" value="1"/>
</dbReference>
<keyword evidence="3" id="KW-1185">Reference proteome</keyword>
<dbReference type="Proteomes" id="UP000236047">
    <property type="component" value="Unassembled WGS sequence"/>
</dbReference>
<dbReference type="Pfam" id="PF12697">
    <property type="entry name" value="Abhydrolase_6"/>
    <property type="match status" value="1"/>
</dbReference>
<proteinExistence type="predicted"/>
<evidence type="ECO:0000313" key="2">
    <source>
        <dbReference type="EMBL" id="PNE40313.1"/>
    </source>
</evidence>
<evidence type="ECO:0000259" key="1">
    <source>
        <dbReference type="Pfam" id="PF12697"/>
    </source>
</evidence>
<dbReference type="InterPro" id="IPR000639">
    <property type="entry name" value="Epox_hydrolase-like"/>
</dbReference>
<dbReference type="Gene3D" id="3.40.50.1820">
    <property type="entry name" value="alpha/beta hydrolase"/>
    <property type="match status" value="1"/>
</dbReference>
<name>A0A2N8PH12_STRNR</name>
<accession>A0A2N8PH12</accession>
<organism evidence="2 3">
    <name type="scientific">Streptomyces noursei</name>
    <name type="common">Streptomyces albulus</name>
    <dbReference type="NCBI Taxonomy" id="1971"/>
    <lineage>
        <taxon>Bacteria</taxon>
        <taxon>Bacillati</taxon>
        <taxon>Actinomycetota</taxon>
        <taxon>Actinomycetes</taxon>
        <taxon>Kitasatosporales</taxon>
        <taxon>Streptomycetaceae</taxon>
        <taxon>Streptomyces</taxon>
    </lineage>
</organism>
<dbReference type="GO" id="GO:0016020">
    <property type="term" value="C:membrane"/>
    <property type="evidence" value="ECO:0007669"/>
    <property type="project" value="TreeGrafter"/>
</dbReference>
<sequence>MTLTTGITTLETTTVRGLRLAYADPGGPGTPVLALHGHFGRARAFADLAAALAPEFRVIALEQRGHGHSARADDVSPDAYVADAAAFVRALGLGPLPVLGHSMGGVVAFRLAARHPELVRALVVEEGGALNRRPAVAHPVLDVRDWPRRAPTLGALRRHVEAHGIPDASYFLESAVERPDGWGFLFDHADMVRSQEALIGDWWPDWLATTCPALLLHGLDSFVLPTAMAREMAERRPATTLREFPGCGHWLHDDDPAGFAAAVREFLTAL</sequence>
<comment type="caution">
    <text evidence="2">The sequence shown here is derived from an EMBL/GenBank/DDBJ whole genome shotgun (WGS) entry which is preliminary data.</text>
</comment>
<dbReference type="GO" id="GO:0016787">
    <property type="term" value="F:hydrolase activity"/>
    <property type="evidence" value="ECO:0007669"/>
    <property type="project" value="UniProtKB-KW"/>
</dbReference>
<dbReference type="RefSeq" id="WP_102922944.1">
    <property type="nucleotide sequence ID" value="NZ_LJSN01000002.1"/>
</dbReference>
<keyword evidence="2" id="KW-0378">Hydrolase</keyword>
<dbReference type="InterPro" id="IPR029058">
    <property type="entry name" value="AB_hydrolase_fold"/>
</dbReference>
<dbReference type="InterPro" id="IPR000073">
    <property type="entry name" value="AB_hydrolase_1"/>
</dbReference>
<evidence type="ECO:0000313" key="3">
    <source>
        <dbReference type="Proteomes" id="UP000236047"/>
    </source>
</evidence>
<dbReference type="PANTHER" id="PTHR43798:SF33">
    <property type="entry name" value="HYDROLASE, PUTATIVE (AFU_ORTHOLOGUE AFUA_2G14860)-RELATED"/>
    <property type="match status" value="1"/>
</dbReference>
<dbReference type="SUPFAM" id="SSF53474">
    <property type="entry name" value="alpha/beta-Hydrolases"/>
    <property type="match status" value="1"/>
</dbReference>
<dbReference type="PRINTS" id="PR00412">
    <property type="entry name" value="EPOXHYDRLASE"/>
</dbReference>
<dbReference type="InterPro" id="IPR050266">
    <property type="entry name" value="AB_hydrolase_sf"/>
</dbReference>